<feature type="compositionally biased region" description="Low complexity" evidence="1">
    <location>
        <begin position="358"/>
        <end position="386"/>
    </location>
</feature>
<dbReference type="OrthoDB" id="3360904at2759"/>
<evidence type="ECO:0000313" key="2">
    <source>
        <dbReference type="EMBL" id="CAD7281501.1"/>
    </source>
</evidence>
<feature type="compositionally biased region" description="Basic and acidic residues" evidence="1">
    <location>
        <begin position="227"/>
        <end position="236"/>
    </location>
</feature>
<feature type="compositionally biased region" description="Basic residues" evidence="1">
    <location>
        <begin position="109"/>
        <end position="130"/>
    </location>
</feature>
<dbReference type="EMBL" id="OA884958">
    <property type="protein sequence ID" value="CAD7281501.1"/>
    <property type="molecule type" value="Genomic_DNA"/>
</dbReference>
<name>A0A7R9BTW4_9CRUS</name>
<evidence type="ECO:0000256" key="1">
    <source>
        <dbReference type="SAM" id="MobiDB-lite"/>
    </source>
</evidence>
<dbReference type="EMBL" id="CAJPEX010002921">
    <property type="protein sequence ID" value="CAG0921653.1"/>
    <property type="molecule type" value="Genomic_DNA"/>
</dbReference>
<dbReference type="SUPFAM" id="SSF57625">
    <property type="entry name" value="Invertebrate chitin-binding proteins"/>
    <property type="match status" value="1"/>
</dbReference>
<dbReference type="PANTHER" id="PTHR22933:SF40">
    <property type="entry name" value="CUTICULAR PROTEIN ANALOGOUS TO PERITROPHINS 1-H"/>
    <property type="match status" value="1"/>
</dbReference>
<dbReference type="Proteomes" id="UP000678499">
    <property type="component" value="Unassembled WGS sequence"/>
</dbReference>
<feature type="compositionally biased region" description="Low complexity" evidence="1">
    <location>
        <begin position="279"/>
        <end position="299"/>
    </location>
</feature>
<feature type="compositionally biased region" description="Acidic residues" evidence="1">
    <location>
        <begin position="443"/>
        <end position="470"/>
    </location>
</feature>
<feature type="compositionally biased region" description="Low complexity" evidence="1">
    <location>
        <begin position="395"/>
        <end position="420"/>
    </location>
</feature>
<evidence type="ECO:0000313" key="3">
    <source>
        <dbReference type="Proteomes" id="UP000678499"/>
    </source>
</evidence>
<feature type="compositionally biased region" description="Basic residues" evidence="1">
    <location>
        <begin position="421"/>
        <end position="433"/>
    </location>
</feature>
<sequence>MTFFRRTAAISGSFIEAALVYHHCLFGVRYDFLCANYTAFDQRTFICHFVSEVDCERSELYFSRNDELYKPASSSTTTTTTTTTQAPLPPPPQRQQHALDGGGGGGGGGRRRPLGGRGRRRRPFRRRRPQRPAYYDYDYYDRDYYDYDYYGGKQQSTTTTTTTTTEAPAAAPPQSAAVGGRRQRRPPTRRVAAAPPEEQAPLDPGARLAVFSRPRAAPKIRPPVPVSEKEKFDQIQGRDEVIQQPQAEEPLPPRLQQQSQQRQPQQQQQQADYYDYYYYDTTGESNNNNNKENSGVVEKPGTRIAADSRGTTQNVVEEETLPPPALEPIRSNQRQVSQPVQQQTFVTNERRPLRFRQRGGNLRGRNNRPPQINDISGSSDISGPGPALARDTIEPETTIPARTTTTTTTTTTQEPATTTTRRSRQRGLVRHRLERINPNNPPVEEEPQPQEQEESFIPDEPLIIEEEEIPEPIVIPEGRHSRPASPPPSQPEVRIRPRGSDFQFGGFRTATQRPIVAFDLDSLARAVGDTFEPAAQEPQPPALPQERQVSRVLQSRSRVDSAFVNRPPPPPAMATSSAEALFVKESELASMPLRLPNFTRGFSKAPSAAFSRQFARRSSAEETADIAPSRPLNSSIRRRFSRFHAVEEQPQGASSRVLMVSQA</sequence>
<feature type="compositionally biased region" description="Low complexity" evidence="1">
    <location>
        <begin position="327"/>
        <end position="343"/>
    </location>
</feature>
<dbReference type="GO" id="GO:0008061">
    <property type="term" value="F:chitin binding"/>
    <property type="evidence" value="ECO:0007669"/>
    <property type="project" value="InterPro"/>
</dbReference>
<feature type="region of interest" description="Disordered" evidence="1">
    <location>
        <begin position="279"/>
        <end position="343"/>
    </location>
</feature>
<feature type="region of interest" description="Disordered" evidence="1">
    <location>
        <begin position="356"/>
        <end position="507"/>
    </location>
</feature>
<keyword evidence="3" id="KW-1185">Reference proteome</keyword>
<accession>A0A7R9BTW4</accession>
<dbReference type="PANTHER" id="PTHR22933">
    <property type="entry name" value="FI18007P1-RELATED"/>
    <property type="match status" value="1"/>
</dbReference>
<dbReference type="InterPro" id="IPR052976">
    <property type="entry name" value="Scoloptoxin-like"/>
</dbReference>
<feature type="region of interest" description="Disordered" evidence="1">
    <location>
        <begin position="251"/>
        <end position="270"/>
    </location>
</feature>
<feature type="region of interest" description="Disordered" evidence="1">
    <location>
        <begin position="156"/>
        <end position="236"/>
    </location>
</feature>
<evidence type="ECO:0008006" key="4">
    <source>
        <dbReference type="Google" id="ProtNLM"/>
    </source>
</evidence>
<feature type="region of interest" description="Disordered" evidence="1">
    <location>
        <begin position="71"/>
        <end position="135"/>
    </location>
</feature>
<reference evidence="2" key="1">
    <citation type="submission" date="2020-11" db="EMBL/GenBank/DDBJ databases">
        <authorList>
            <person name="Tran Van P."/>
        </authorList>
    </citation>
    <scope>NUCLEOTIDE SEQUENCE</scope>
</reference>
<dbReference type="InterPro" id="IPR036508">
    <property type="entry name" value="Chitin-bd_dom_sf"/>
</dbReference>
<feature type="compositionally biased region" description="Low complexity" evidence="1">
    <location>
        <begin position="156"/>
        <end position="177"/>
    </location>
</feature>
<dbReference type="AlphaFoldDB" id="A0A7R9BTW4"/>
<proteinExistence type="predicted"/>
<protein>
    <recommendedName>
        <fullName evidence="4">Chitin-binding type-2 domain-containing protein</fullName>
    </recommendedName>
</protein>
<organism evidence="2">
    <name type="scientific">Notodromas monacha</name>
    <dbReference type="NCBI Taxonomy" id="399045"/>
    <lineage>
        <taxon>Eukaryota</taxon>
        <taxon>Metazoa</taxon>
        <taxon>Ecdysozoa</taxon>
        <taxon>Arthropoda</taxon>
        <taxon>Crustacea</taxon>
        <taxon>Oligostraca</taxon>
        <taxon>Ostracoda</taxon>
        <taxon>Podocopa</taxon>
        <taxon>Podocopida</taxon>
        <taxon>Cypridocopina</taxon>
        <taxon>Cypridoidea</taxon>
        <taxon>Cyprididae</taxon>
        <taxon>Notodromas</taxon>
    </lineage>
</organism>
<feature type="compositionally biased region" description="Low complexity" evidence="1">
    <location>
        <begin position="73"/>
        <end position="86"/>
    </location>
</feature>
<gene>
    <name evidence="2" type="ORF">NMOB1V02_LOCUS9145</name>
</gene>